<feature type="signal peptide" evidence="2">
    <location>
        <begin position="1"/>
        <end position="19"/>
    </location>
</feature>
<feature type="region of interest" description="Disordered" evidence="1">
    <location>
        <begin position="26"/>
        <end position="82"/>
    </location>
</feature>
<proteinExistence type="predicted"/>
<comment type="caution">
    <text evidence="3">The sequence shown here is derived from an EMBL/GenBank/DDBJ whole genome shotgun (WGS) entry which is preliminary data.</text>
</comment>
<accession>A0A4Z2IMQ5</accession>
<keyword evidence="2" id="KW-0732">Signal</keyword>
<evidence type="ECO:0000313" key="4">
    <source>
        <dbReference type="Proteomes" id="UP000314294"/>
    </source>
</evidence>
<feature type="region of interest" description="Disordered" evidence="1">
    <location>
        <begin position="159"/>
        <end position="179"/>
    </location>
</feature>
<evidence type="ECO:0000313" key="3">
    <source>
        <dbReference type="EMBL" id="TNN79071.1"/>
    </source>
</evidence>
<organism evidence="3 4">
    <name type="scientific">Liparis tanakae</name>
    <name type="common">Tanaka's snailfish</name>
    <dbReference type="NCBI Taxonomy" id="230148"/>
    <lineage>
        <taxon>Eukaryota</taxon>
        <taxon>Metazoa</taxon>
        <taxon>Chordata</taxon>
        <taxon>Craniata</taxon>
        <taxon>Vertebrata</taxon>
        <taxon>Euteleostomi</taxon>
        <taxon>Actinopterygii</taxon>
        <taxon>Neopterygii</taxon>
        <taxon>Teleostei</taxon>
        <taxon>Neoteleostei</taxon>
        <taxon>Acanthomorphata</taxon>
        <taxon>Eupercaria</taxon>
        <taxon>Perciformes</taxon>
        <taxon>Cottioidei</taxon>
        <taxon>Cottales</taxon>
        <taxon>Liparidae</taxon>
        <taxon>Liparis</taxon>
    </lineage>
</organism>
<evidence type="ECO:0000256" key="1">
    <source>
        <dbReference type="SAM" id="MobiDB-lite"/>
    </source>
</evidence>
<sequence>MVKLLLLLLLGVWTLDVLTRILTRPSSDPLAPKGGGERRAPVQHTDRTLQHTRLRDTLRSARSCHEGEEEGAEEGEKQGAEEEKNAYGLKMKFLRWIKVKYLNSHYPIRAFCCFPATTIKVGLKNSSMADEVIPSFKHAGYRRKAEVLRVVDGWLNGPTRAQARGSKVPTDTQNDNKET</sequence>
<name>A0A4Z2IMQ5_9TELE</name>
<reference evidence="3 4" key="1">
    <citation type="submission" date="2019-03" db="EMBL/GenBank/DDBJ databases">
        <title>First draft genome of Liparis tanakae, snailfish: a comprehensive survey of snailfish specific genes.</title>
        <authorList>
            <person name="Kim W."/>
            <person name="Song I."/>
            <person name="Jeong J.-H."/>
            <person name="Kim D."/>
            <person name="Kim S."/>
            <person name="Ryu S."/>
            <person name="Song J.Y."/>
            <person name="Lee S.K."/>
        </authorList>
    </citation>
    <scope>NUCLEOTIDE SEQUENCE [LARGE SCALE GENOMIC DNA]</scope>
    <source>
        <tissue evidence="3">Muscle</tissue>
    </source>
</reference>
<dbReference type="OrthoDB" id="10659291at2759"/>
<protein>
    <submittedName>
        <fullName evidence="3">Uncharacterized protein</fullName>
    </submittedName>
</protein>
<evidence type="ECO:0000256" key="2">
    <source>
        <dbReference type="SAM" id="SignalP"/>
    </source>
</evidence>
<gene>
    <name evidence="3" type="ORF">EYF80_010750</name>
</gene>
<feature type="chain" id="PRO_5021400019" evidence="2">
    <location>
        <begin position="20"/>
        <end position="179"/>
    </location>
</feature>
<dbReference type="AlphaFoldDB" id="A0A4Z2IMQ5"/>
<keyword evidence="4" id="KW-1185">Reference proteome</keyword>
<feature type="compositionally biased region" description="Basic and acidic residues" evidence="1">
    <location>
        <begin position="35"/>
        <end position="66"/>
    </location>
</feature>
<dbReference type="Proteomes" id="UP000314294">
    <property type="component" value="Unassembled WGS sequence"/>
</dbReference>
<dbReference type="EMBL" id="SRLO01000068">
    <property type="protein sequence ID" value="TNN79071.1"/>
    <property type="molecule type" value="Genomic_DNA"/>
</dbReference>